<dbReference type="InterPro" id="IPR041690">
    <property type="entry name" value="Cadherin_5"/>
</dbReference>
<gene>
    <name evidence="3" type="ORF">QDH73_02200</name>
</gene>
<dbReference type="EMBL" id="JASGWX010000001">
    <property type="protein sequence ID" value="MDP4482857.1"/>
    <property type="molecule type" value="Genomic_DNA"/>
</dbReference>
<dbReference type="PANTHER" id="PTHR34720:SF9">
    <property type="entry name" value="BLR4714 PROTEIN"/>
    <property type="match status" value="1"/>
</dbReference>
<dbReference type="Gene3D" id="2.60.40.3440">
    <property type="match status" value="4"/>
</dbReference>
<dbReference type="Gene3D" id="2.60.40.2810">
    <property type="match status" value="5"/>
</dbReference>
<name>A0ABT9GAF6_9GAMM</name>
<feature type="signal peptide" evidence="1">
    <location>
        <begin position="1"/>
        <end position="20"/>
    </location>
</feature>
<dbReference type="Gene3D" id="2.60.40.10">
    <property type="entry name" value="Immunoglobulins"/>
    <property type="match status" value="1"/>
</dbReference>
<dbReference type="Proteomes" id="UP001242314">
    <property type="component" value="Unassembled WGS sequence"/>
</dbReference>
<organism evidence="3 4">
    <name type="scientific">Pseudoalteromonas distincta</name>
    <dbReference type="NCBI Taxonomy" id="77608"/>
    <lineage>
        <taxon>Bacteria</taxon>
        <taxon>Pseudomonadati</taxon>
        <taxon>Pseudomonadota</taxon>
        <taxon>Gammaproteobacteria</taxon>
        <taxon>Alteromonadales</taxon>
        <taxon>Pseudoalteromonadaceae</taxon>
        <taxon>Pseudoalteromonas</taxon>
    </lineage>
</organism>
<dbReference type="NCBIfam" id="NF012211">
    <property type="entry name" value="tand_rpt_95"/>
    <property type="match status" value="9"/>
</dbReference>
<dbReference type="PROSITE" id="PS50268">
    <property type="entry name" value="CADHERIN_2"/>
    <property type="match status" value="1"/>
</dbReference>
<dbReference type="InterPro" id="IPR002126">
    <property type="entry name" value="Cadherin-like_dom"/>
</dbReference>
<proteinExistence type="predicted"/>
<dbReference type="RefSeq" id="WP_039485681.1">
    <property type="nucleotide sequence ID" value="NZ_JASGWX010000001.1"/>
</dbReference>
<keyword evidence="4" id="KW-1185">Reference proteome</keyword>
<dbReference type="SMART" id="SM00112">
    <property type="entry name" value="CA"/>
    <property type="match status" value="1"/>
</dbReference>
<evidence type="ECO:0000259" key="2">
    <source>
        <dbReference type="PROSITE" id="PS50268"/>
    </source>
</evidence>
<feature type="chain" id="PRO_5045645102" evidence="1">
    <location>
        <begin position="21"/>
        <end position="2042"/>
    </location>
</feature>
<feature type="domain" description="Cadherin" evidence="2">
    <location>
        <begin position="1140"/>
        <end position="1242"/>
    </location>
</feature>
<comment type="caution">
    <text evidence="3">The sequence shown here is derived from an EMBL/GenBank/DDBJ whole genome shotgun (WGS) entry which is preliminary data.</text>
</comment>
<dbReference type="InterPro" id="IPR015919">
    <property type="entry name" value="Cadherin-like_sf"/>
</dbReference>
<dbReference type="InterPro" id="IPR013783">
    <property type="entry name" value="Ig-like_fold"/>
</dbReference>
<dbReference type="PANTHER" id="PTHR34720">
    <property type="entry name" value="MICROCYSTIN DEPENDENT PROTEIN"/>
    <property type="match status" value="1"/>
</dbReference>
<dbReference type="NCBIfam" id="TIGR02608">
    <property type="entry name" value="delta_60_rpt"/>
    <property type="match status" value="5"/>
</dbReference>
<dbReference type="SUPFAM" id="SSF49313">
    <property type="entry name" value="Cadherin-like"/>
    <property type="match status" value="1"/>
</dbReference>
<evidence type="ECO:0000313" key="4">
    <source>
        <dbReference type="Proteomes" id="UP001242314"/>
    </source>
</evidence>
<dbReference type="Gene3D" id="2.80.10.50">
    <property type="match status" value="2"/>
</dbReference>
<dbReference type="Pfam" id="PF17963">
    <property type="entry name" value="Big_9"/>
    <property type="match status" value="8"/>
</dbReference>
<evidence type="ECO:0000313" key="3">
    <source>
        <dbReference type="EMBL" id="MDP4482857.1"/>
    </source>
</evidence>
<reference evidence="3 4" key="1">
    <citation type="submission" date="2023-04" db="EMBL/GenBank/DDBJ databases">
        <title>Novel Pseudoalteromonas species isolated from Pacific coral.</title>
        <authorList>
            <person name="Videau P."/>
            <person name="Shlafstein M.D."/>
            <person name="Oline D.K."/>
            <person name="Strangman W.K."/>
            <person name="Hahnke R.L."/>
            <person name="Saw J.H."/>
            <person name="Ushijima B."/>
        </authorList>
    </citation>
    <scope>NUCLEOTIDE SEQUENCE [LARGE SCALE GENOMIC DNA]</scope>
    <source>
        <strain evidence="3 4">LMG 14908</strain>
    </source>
</reference>
<dbReference type="Pfam" id="PF00028">
    <property type="entry name" value="Cadherin"/>
    <property type="match status" value="1"/>
</dbReference>
<dbReference type="CDD" id="cd11304">
    <property type="entry name" value="Cadherin_repeat"/>
    <property type="match status" value="1"/>
</dbReference>
<sequence>MTAKNIFLLGSMVFLLSACGGSEESPTQEAIQSPTAEVIPPTVTSYINLAGVIASNQTKSTKVLGAVTSSRGVVGASLANTRANIVFSQTNDTVQGNVSFLLEASDTDGIAEVNLVLPSVNKSISLCSSDCGVDYEKSIIGLSPALYGVTPGEIRLEIWITDTLNNQVLADAITFNWQPYQIEGVTAQRDEDNINLSWQANPELNRYNVYIATQAGVSSTNINELENGQQFLSIQDTALSITESLTDKSYQVLITGVDGSGESGFANIINIAPMGGELAFAPEANADQFQINEDQTLQGNVLTNDTNQYSGDLRVNADALILPQHGTLNINENGDFTYIPIANFNGEDAFSYQVANELGMTDTAVVEITILAVNDAPIALDNTYSITNNGTLVVLSPGLLINDSDIDLDDLTVDTTPVSEPTRGQLTLFDNGGFEYQGEQNMQGQDSFQYRVVDAQGAQAIANVTIVSSNTNVAPVTKNDSYSLSEDETLVVTAANGVLSNDTDPNNDSFSVDETFMVAPTHGQLLLATDGSFSYVPDANFNGVDQFQYQAIDSLGATSTATVTLVINSEPDNPVAQNDAYQFSKNKLFEVTVQNGLLINDFNIEAGDLSVNTTAINATQNGELTLKVDGSFTYQPDLGFVGVDSFTYSISNEQGLTATAQVTLSESGVNTFPQANDDQYTLDEDSSASLFDVLANDTDADGDTISISNIENTAGEATIVAGKIQFTPPANFSGEIVLTYTITDGYSTGNEGINDRTASVTITVTPVNDAPTANADSATMNEDAPALLVNVLANDSDIDGDTLVITAATADRGSASVVDNKIQYTPAANTNGTAIINYTISDGNGGTATINLTITIIPVNDAPIANADSATIDEDAAPILINVLANDSDVDGDSLTISAASADIGSVSVVGNQIQYTPAADDNGLATVTYTVSDSNGGASTATLTITITPINDAPIANADTATMDEDAAPILINVLANDSDEDGDSLTISAVSADIGSVSVVGNQIQYTPAADDNGSATVTYTVSDSNGGASTTTLTITITPVNDAPIANADTATMDEDAVPLLIDVLINDIDADSDSLSITAASADSGSVSVVDNKLQYTPAANTNGIVVVSYTVDDGNNATDTGSLSITIAPINDAPVASNQGFNIRENATDGDTIGTVSASDIENQNLSYTLLSGAPIFEINNDSGLLTVKGESPFDFETTPQYILSLAITDDGTPNETTTINIIIDITDDTEPLVPVEDETFGRPITGELDLSGVFSSGEFNDSIELNNNLYFVGFSNNSDKDIVIASYTTSGVINTAFNGDGVKVLDLENDEQATAIISDGTSLFVAYTSFDGTNTEACLLKMNTAGVLSNNSGDNNSGIHCTALASTLVINDLEFSDNKIQAVGKSFNGNDSDSLWIKYDISTLAYEAGSPKIVDVSGASRDDEAFAIKNFNSSDLMVVGSVTSATGDKDVLIRYLISDGENNGSFNGSAALSLDLSKNNKDDELFAIGGAKNTDFTAFVGGYITRNSGEKEAVVLAIDKTGTLITSFGDAGTAIYDIDSDSGSGDGGASVTGVKYEQIKNGITLSGTTGVSASEKLFSARILMSDGSLDSTYGASGINIISGINGKQFAKSATIDANDTVWVSGVIDDSTTKPFVAAIDEQATLFSNFADVGYLAFDTISAESDDQSMHVLQLSNGPQVGKYILASTAKSNSITKLVLTRFTSTGAIDTSFSESGHKEIAIDLSVPNIALVEHNSGSLFIAGSKSKTDGEEGFIAKVDQNGDLDTSFASDGIYSTSISGAEKLNLTDLALHDGNVVAVGSVVIADTPSSFIMMLDSDGTLDDDFGSNGKIIGTPFEYYESVFISDDSIFIGGKSVSGASSELIALKLDSDGEQTYKYIGETTIDSENKMVKVLVDESNKLYLIANVVDTPNKASITRLLASGVIDDSYPLDQYTLASTGDTEVKSAVFDTNNNIVLVGMGNNKGMLARILTDGTLDNTFGASGAGFYEASQCVSTHVFTSIILQNDTQVVVSSTCNDTNSNNVSISKFNFEADGA</sequence>
<protein>
    <submittedName>
        <fullName evidence="3">Ig-like domain-containing protein</fullName>
    </submittedName>
</protein>
<keyword evidence="1" id="KW-0732">Signal</keyword>
<accession>A0ABT9GAF6</accession>
<dbReference type="Gene3D" id="2.60.40.60">
    <property type="entry name" value="Cadherins"/>
    <property type="match status" value="1"/>
</dbReference>
<evidence type="ECO:0000256" key="1">
    <source>
        <dbReference type="SAM" id="SignalP"/>
    </source>
</evidence>
<dbReference type="PROSITE" id="PS51257">
    <property type="entry name" value="PROKAR_LIPOPROTEIN"/>
    <property type="match status" value="1"/>
</dbReference>
<dbReference type="Pfam" id="PF17892">
    <property type="entry name" value="Cadherin_5"/>
    <property type="match status" value="1"/>
</dbReference>
<dbReference type="InterPro" id="IPR013431">
    <property type="entry name" value="Delta_60_rpt"/>
</dbReference>